<dbReference type="Gene3D" id="3.60.20.10">
    <property type="entry name" value="Glutamine Phosphoribosylpyrophosphate, subunit 1, domain 1"/>
    <property type="match status" value="1"/>
</dbReference>
<dbReference type="InterPro" id="IPR000836">
    <property type="entry name" value="PRTase_dom"/>
</dbReference>
<dbReference type="InterPro" id="IPR005854">
    <property type="entry name" value="PurF"/>
</dbReference>
<dbReference type="OrthoDB" id="191723at2759"/>
<evidence type="ECO:0000259" key="11">
    <source>
        <dbReference type="PROSITE" id="PS51278"/>
    </source>
</evidence>
<dbReference type="EC" id="2.4.2.14" evidence="3 8"/>
<feature type="active site" description="Nucleophile" evidence="9">
    <location>
        <position position="2"/>
    </location>
</feature>
<dbReference type="CDD" id="cd06223">
    <property type="entry name" value="PRTases_typeI"/>
    <property type="match status" value="1"/>
</dbReference>
<evidence type="ECO:0000256" key="10">
    <source>
        <dbReference type="PIRSR" id="PIRSR000485-2"/>
    </source>
</evidence>
<dbReference type="GO" id="GO:0009113">
    <property type="term" value="P:purine nucleobase biosynthetic process"/>
    <property type="evidence" value="ECO:0007669"/>
    <property type="project" value="InterPro"/>
</dbReference>
<proteinExistence type="inferred from homology"/>
<name>A0A9P4Q3N6_9PEZI</name>
<feature type="binding site" evidence="10">
    <location>
        <position position="375"/>
    </location>
    <ligand>
        <name>Mg(2+)</name>
        <dbReference type="ChEBI" id="CHEBI:18420"/>
    </ligand>
</feature>
<evidence type="ECO:0000256" key="4">
    <source>
        <dbReference type="ARBA" id="ARBA00022676"/>
    </source>
</evidence>
<dbReference type="GO" id="GO:0004044">
    <property type="term" value="F:amidophosphoribosyltransferase activity"/>
    <property type="evidence" value="ECO:0007669"/>
    <property type="project" value="UniProtKB-EC"/>
</dbReference>
<keyword evidence="7" id="KW-0315">Glutamine amidotransferase</keyword>
<evidence type="ECO:0000256" key="5">
    <source>
        <dbReference type="ARBA" id="ARBA00022679"/>
    </source>
</evidence>
<dbReference type="SUPFAM" id="SSF56235">
    <property type="entry name" value="N-terminal nucleophile aminohydrolases (Ntn hydrolases)"/>
    <property type="match status" value="1"/>
</dbReference>
<sequence>MCGIAGLLLGNSLEDVAVEVIEALYQLQHRGQDACGVAIANLGQAGECTKGKGLLSEVFAQSSQTSSLKGNIGIGHVRYRTAGLLTENEAQPISNRGRPEIFFAHNGHVSFPRTAGYQTTSPGSDSHGVLSILASTLEKIDLLFPQESLAKKVLRTLRGLYSRCDGSFACVAMVDAKLLVGFRDPYAIKPLVLGQRQRCDGLIDYMLASESVALEKLDFEIVRDVAPGEAVIIEQGVRSQTTVQFHQIVPVRTYTPDIFELVYFARPESTLDGISVQECRQRMGHALAQTALEELGADTCFQIDAVVPVPDSGYVSALALSQSLNIPLALGLVRNQYCQRTFILPGHEKRLKAVRRKLSPVASEFAGRNVLIVDDSIVRGSTSREIVRMARKAGARKVVFASSSPAIRFNHIHGIDLADRRELVAYGRSNKEIAECIGADAVLYLPLDRLVGCCRAAQGEQSEVDGFEVGVFTGNYVNSGAETLQNSITAP</sequence>
<comment type="cofactor">
    <cofactor evidence="10">
        <name>Mg(2+)</name>
        <dbReference type="ChEBI" id="CHEBI:18420"/>
    </cofactor>
    <text evidence="10">Binds 1 Mg(2+) ion per subunit.</text>
</comment>
<dbReference type="PIRSF" id="PIRSF000485">
    <property type="entry name" value="Amd_phspho_trans"/>
    <property type="match status" value="1"/>
</dbReference>
<comment type="catalytic activity">
    <reaction evidence="8">
        <text>5-phospho-beta-D-ribosylamine + L-glutamate + diphosphate = 5-phospho-alpha-D-ribose 1-diphosphate + L-glutamine + H2O</text>
        <dbReference type="Rhea" id="RHEA:14905"/>
        <dbReference type="ChEBI" id="CHEBI:15377"/>
        <dbReference type="ChEBI" id="CHEBI:29985"/>
        <dbReference type="ChEBI" id="CHEBI:33019"/>
        <dbReference type="ChEBI" id="CHEBI:58017"/>
        <dbReference type="ChEBI" id="CHEBI:58359"/>
        <dbReference type="ChEBI" id="CHEBI:58681"/>
        <dbReference type="EC" id="2.4.2.14"/>
    </reaction>
</comment>
<evidence type="ECO:0000256" key="1">
    <source>
        <dbReference type="ARBA" id="ARBA00005209"/>
    </source>
</evidence>
<dbReference type="AlphaFoldDB" id="A0A9P4Q3N6"/>
<accession>A0A9P4Q3N6</accession>
<keyword evidence="10" id="KW-0460">Magnesium</keyword>
<feature type="binding site" evidence="10">
    <location>
        <position position="374"/>
    </location>
    <ligand>
        <name>Mg(2+)</name>
        <dbReference type="ChEBI" id="CHEBI:18420"/>
    </ligand>
</feature>
<keyword evidence="6 8" id="KW-0658">Purine biosynthesis</keyword>
<dbReference type="Gene3D" id="3.40.50.2020">
    <property type="match status" value="1"/>
</dbReference>
<evidence type="ECO:0000256" key="2">
    <source>
        <dbReference type="ARBA" id="ARBA00010138"/>
    </source>
</evidence>
<comment type="caution">
    <text evidence="12">The sequence shown here is derived from an EMBL/GenBank/DDBJ whole genome shotgun (WGS) entry which is preliminary data.</text>
</comment>
<evidence type="ECO:0000256" key="7">
    <source>
        <dbReference type="ARBA" id="ARBA00022962"/>
    </source>
</evidence>
<dbReference type="PROSITE" id="PS51278">
    <property type="entry name" value="GATASE_TYPE_2"/>
    <property type="match status" value="1"/>
</dbReference>
<dbReference type="InterPro" id="IPR029057">
    <property type="entry name" value="PRTase-like"/>
</dbReference>
<feature type="binding site" evidence="10">
    <location>
        <position position="312"/>
    </location>
    <ligand>
        <name>Mg(2+)</name>
        <dbReference type="ChEBI" id="CHEBI:18420"/>
    </ligand>
</feature>
<organism evidence="12 13">
    <name type="scientific">Polychaeton citri CBS 116435</name>
    <dbReference type="NCBI Taxonomy" id="1314669"/>
    <lineage>
        <taxon>Eukaryota</taxon>
        <taxon>Fungi</taxon>
        <taxon>Dikarya</taxon>
        <taxon>Ascomycota</taxon>
        <taxon>Pezizomycotina</taxon>
        <taxon>Dothideomycetes</taxon>
        <taxon>Dothideomycetidae</taxon>
        <taxon>Capnodiales</taxon>
        <taxon>Capnodiaceae</taxon>
        <taxon>Polychaeton</taxon>
    </lineage>
</organism>
<dbReference type="SUPFAM" id="SSF53271">
    <property type="entry name" value="PRTase-like"/>
    <property type="match status" value="1"/>
</dbReference>
<evidence type="ECO:0000313" key="13">
    <source>
        <dbReference type="Proteomes" id="UP000799441"/>
    </source>
</evidence>
<comment type="pathway">
    <text evidence="1 8">Purine metabolism; IMP biosynthesis via de novo pathway; N(1)-(5-phospho-D-ribosyl)glycinamide from 5-phospho-alpha-D-ribose 1-diphosphate: step 1/2.</text>
</comment>
<evidence type="ECO:0000313" key="12">
    <source>
        <dbReference type="EMBL" id="KAF2720003.1"/>
    </source>
</evidence>
<dbReference type="HAMAP" id="MF_01931">
    <property type="entry name" value="PurF"/>
    <property type="match status" value="1"/>
</dbReference>
<keyword evidence="5 8" id="KW-0808">Transferase</keyword>
<dbReference type="Pfam" id="PF00156">
    <property type="entry name" value="Pribosyltran"/>
    <property type="match status" value="1"/>
</dbReference>
<evidence type="ECO:0000256" key="8">
    <source>
        <dbReference type="PIRNR" id="PIRNR000485"/>
    </source>
</evidence>
<dbReference type="EMBL" id="MU003804">
    <property type="protein sequence ID" value="KAF2720003.1"/>
    <property type="molecule type" value="Genomic_DNA"/>
</dbReference>
<feature type="domain" description="Glutamine amidotransferase type-2" evidence="11">
    <location>
        <begin position="2"/>
        <end position="236"/>
    </location>
</feature>
<keyword evidence="4 8" id="KW-0328">Glycosyltransferase</keyword>
<evidence type="ECO:0000256" key="6">
    <source>
        <dbReference type="ARBA" id="ARBA00022755"/>
    </source>
</evidence>
<evidence type="ECO:0000256" key="9">
    <source>
        <dbReference type="PIRSR" id="PIRSR000485-1"/>
    </source>
</evidence>
<comment type="similarity">
    <text evidence="2 8">In the C-terminal section; belongs to the purine/pyrimidine phosphoribosyltransferase family.</text>
</comment>
<dbReference type="GO" id="GO:0046872">
    <property type="term" value="F:metal ion binding"/>
    <property type="evidence" value="ECO:0007669"/>
    <property type="project" value="UniProtKB-KW"/>
</dbReference>
<protein>
    <recommendedName>
        <fullName evidence="3 8">Amidophosphoribosyltransferase</fullName>
        <shortName evidence="8">ATase</shortName>
        <ecNumber evidence="3 8">2.4.2.14</ecNumber>
    </recommendedName>
    <alternativeName>
        <fullName evidence="8">Glutamine phosphoribosylpyrophosphate amidotransferase</fullName>
    </alternativeName>
</protein>
<dbReference type="PANTHER" id="PTHR11907">
    <property type="entry name" value="AMIDOPHOSPHORIBOSYLTRANSFERASE"/>
    <property type="match status" value="1"/>
</dbReference>
<gene>
    <name evidence="12" type="ORF">K431DRAFT_304671</name>
</gene>
<evidence type="ECO:0000256" key="3">
    <source>
        <dbReference type="ARBA" id="ARBA00011941"/>
    </source>
</evidence>
<dbReference type="InterPro" id="IPR017932">
    <property type="entry name" value="GATase_2_dom"/>
</dbReference>
<reference evidence="12" key="1">
    <citation type="journal article" date="2020" name="Stud. Mycol.">
        <title>101 Dothideomycetes genomes: a test case for predicting lifestyles and emergence of pathogens.</title>
        <authorList>
            <person name="Haridas S."/>
            <person name="Albert R."/>
            <person name="Binder M."/>
            <person name="Bloem J."/>
            <person name="Labutti K."/>
            <person name="Salamov A."/>
            <person name="Andreopoulos B."/>
            <person name="Baker S."/>
            <person name="Barry K."/>
            <person name="Bills G."/>
            <person name="Bluhm B."/>
            <person name="Cannon C."/>
            <person name="Castanera R."/>
            <person name="Culley D."/>
            <person name="Daum C."/>
            <person name="Ezra D."/>
            <person name="Gonzalez J."/>
            <person name="Henrissat B."/>
            <person name="Kuo A."/>
            <person name="Liang C."/>
            <person name="Lipzen A."/>
            <person name="Lutzoni F."/>
            <person name="Magnuson J."/>
            <person name="Mondo S."/>
            <person name="Nolan M."/>
            <person name="Ohm R."/>
            <person name="Pangilinan J."/>
            <person name="Park H.-J."/>
            <person name="Ramirez L."/>
            <person name="Alfaro M."/>
            <person name="Sun H."/>
            <person name="Tritt A."/>
            <person name="Yoshinaga Y."/>
            <person name="Zwiers L.-H."/>
            <person name="Turgeon B."/>
            <person name="Goodwin S."/>
            <person name="Spatafora J."/>
            <person name="Crous P."/>
            <person name="Grigoriev I."/>
        </authorList>
    </citation>
    <scope>NUCLEOTIDE SEQUENCE</scope>
    <source>
        <strain evidence="12">CBS 116435</strain>
    </source>
</reference>
<dbReference type="Pfam" id="PF13522">
    <property type="entry name" value="GATase_6"/>
    <property type="match status" value="1"/>
</dbReference>
<dbReference type="Proteomes" id="UP000799441">
    <property type="component" value="Unassembled WGS sequence"/>
</dbReference>
<dbReference type="InterPro" id="IPR029055">
    <property type="entry name" value="Ntn_hydrolases_N"/>
</dbReference>
<dbReference type="GO" id="GO:0006164">
    <property type="term" value="P:purine nucleotide biosynthetic process"/>
    <property type="evidence" value="ECO:0007669"/>
    <property type="project" value="UniProtKB-KW"/>
</dbReference>
<keyword evidence="13" id="KW-1185">Reference proteome</keyword>
<keyword evidence="10" id="KW-0479">Metal-binding</keyword>